<dbReference type="AlphaFoldDB" id="A0A4Y2WA74"/>
<sequence length="112" mass="12993">MRHTFKEPPRSSAPGTPNKRNVALEFVGIRSQQSMGSQQNYANSWGMGTNPEWFAFESRRIEVRIYGYTARRTAGLGHIRRRLQDCANKILHIRLARDTWDNHCPSSNRYTL</sequence>
<evidence type="ECO:0000256" key="1">
    <source>
        <dbReference type="SAM" id="MobiDB-lite"/>
    </source>
</evidence>
<keyword evidence="3" id="KW-1185">Reference proteome</keyword>
<reference evidence="2 3" key="1">
    <citation type="journal article" date="2019" name="Sci. Rep.">
        <title>Orb-weaving spider Araneus ventricosus genome elucidates the spidroin gene catalogue.</title>
        <authorList>
            <person name="Kono N."/>
            <person name="Nakamura H."/>
            <person name="Ohtoshi R."/>
            <person name="Moran D.A.P."/>
            <person name="Shinohara A."/>
            <person name="Yoshida Y."/>
            <person name="Fujiwara M."/>
            <person name="Mori M."/>
            <person name="Tomita M."/>
            <person name="Arakawa K."/>
        </authorList>
    </citation>
    <scope>NUCLEOTIDE SEQUENCE [LARGE SCALE GENOMIC DNA]</scope>
</reference>
<dbReference type="EMBL" id="BGPR01058392">
    <property type="protein sequence ID" value="GBO34553.1"/>
    <property type="molecule type" value="Genomic_DNA"/>
</dbReference>
<protein>
    <submittedName>
        <fullName evidence="2">Uncharacterized protein</fullName>
    </submittedName>
</protein>
<evidence type="ECO:0000313" key="2">
    <source>
        <dbReference type="EMBL" id="GBO34553.1"/>
    </source>
</evidence>
<organism evidence="2 3">
    <name type="scientific">Araneus ventricosus</name>
    <name type="common">Orbweaver spider</name>
    <name type="synonym">Epeira ventricosa</name>
    <dbReference type="NCBI Taxonomy" id="182803"/>
    <lineage>
        <taxon>Eukaryota</taxon>
        <taxon>Metazoa</taxon>
        <taxon>Ecdysozoa</taxon>
        <taxon>Arthropoda</taxon>
        <taxon>Chelicerata</taxon>
        <taxon>Arachnida</taxon>
        <taxon>Araneae</taxon>
        <taxon>Araneomorphae</taxon>
        <taxon>Entelegynae</taxon>
        <taxon>Araneoidea</taxon>
        <taxon>Araneidae</taxon>
        <taxon>Araneus</taxon>
    </lineage>
</organism>
<feature type="region of interest" description="Disordered" evidence="1">
    <location>
        <begin position="1"/>
        <end position="20"/>
    </location>
</feature>
<comment type="caution">
    <text evidence="2">The sequence shown here is derived from an EMBL/GenBank/DDBJ whole genome shotgun (WGS) entry which is preliminary data.</text>
</comment>
<dbReference type="Proteomes" id="UP000499080">
    <property type="component" value="Unassembled WGS sequence"/>
</dbReference>
<accession>A0A4Y2WA74</accession>
<gene>
    <name evidence="2" type="ORF">AVEN_217066_1</name>
</gene>
<proteinExistence type="predicted"/>
<evidence type="ECO:0000313" key="3">
    <source>
        <dbReference type="Proteomes" id="UP000499080"/>
    </source>
</evidence>
<name>A0A4Y2WA74_ARAVE</name>